<protein>
    <submittedName>
        <fullName evidence="2">Uncharacterized protein</fullName>
    </submittedName>
</protein>
<keyword evidence="3" id="KW-1185">Reference proteome</keyword>
<feature type="non-terminal residue" evidence="2">
    <location>
        <position position="1"/>
    </location>
</feature>
<accession>A0AAN5CTR8</accession>
<name>A0AAN5CTR8_9BILA</name>
<dbReference type="AlphaFoldDB" id="A0AAN5CTR8"/>
<dbReference type="Proteomes" id="UP001328107">
    <property type="component" value="Unassembled WGS sequence"/>
</dbReference>
<evidence type="ECO:0000313" key="3">
    <source>
        <dbReference type="Proteomes" id="UP001328107"/>
    </source>
</evidence>
<sequence>LMFRTAVRYKKIIHGPLSQEKLTKLRSGLFVASAKHNRPHDMVHLALVHRVGPLYETRLQVGLVPLISAIAYHKRNEHGSLNMKLPLRSMASHFIRHDFLSACLCVPREKSELALKYLTHFAALKESDLDVLLKDGSAPPLPSHPALHAEECVKRAAYGISPLAHTIHPPFSSSSLKCTDDDARHTANNTVLYGVNFNHDKLCAFAEANIPVCTDLVPGASDSYVGGERRQQGPEKSAFVAIDIRINLREYNSAQDVPADKGDPKLAAVQSEL</sequence>
<comment type="caution">
    <text evidence="2">The sequence shown here is derived from an EMBL/GenBank/DDBJ whole genome shotgun (WGS) entry which is preliminary data.</text>
</comment>
<evidence type="ECO:0000313" key="2">
    <source>
        <dbReference type="EMBL" id="GMR50245.1"/>
    </source>
</evidence>
<dbReference type="EMBL" id="BTRK01000004">
    <property type="protein sequence ID" value="GMR50245.1"/>
    <property type="molecule type" value="Genomic_DNA"/>
</dbReference>
<reference evidence="3" key="1">
    <citation type="submission" date="2022-10" db="EMBL/GenBank/DDBJ databases">
        <title>Genome assembly of Pristionchus species.</title>
        <authorList>
            <person name="Yoshida K."/>
            <person name="Sommer R.J."/>
        </authorList>
    </citation>
    <scope>NUCLEOTIDE SEQUENCE [LARGE SCALE GENOMIC DNA]</scope>
    <source>
        <strain evidence="3">RS5460</strain>
    </source>
</reference>
<evidence type="ECO:0000256" key="1">
    <source>
        <dbReference type="SAM" id="MobiDB-lite"/>
    </source>
</evidence>
<organism evidence="2 3">
    <name type="scientific">Pristionchus mayeri</name>
    <dbReference type="NCBI Taxonomy" id="1317129"/>
    <lineage>
        <taxon>Eukaryota</taxon>
        <taxon>Metazoa</taxon>
        <taxon>Ecdysozoa</taxon>
        <taxon>Nematoda</taxon>
        <taxon>Chromadorea</taxon>
        <taxon>Rhabditida</taxon>
        <taxon>Rhabditina</taxon>
        <taxon>Diplogasteromorpha</taxon>
        <taxon>Diplogasteroidea</taxon>
        <taxon>Neodiplogasteridae</taxon>
        <taxon>Pristionchus</taxon>
    </lineage>
</organism>
<gene>
    <name evidence="2" type="ORF">PMAYCL1PPCAC_20440</name>
</gene>
<feature type="region of interest" description="Disordered" evidence="1">
    <location>
        <begin position="254"/>
        <end position="273"/>
    </location>
</feature>
<proteinExistence type="predicted"/>